<feature type="compositionally biased region" description="Polar residues" evidence="3">
    <location>
        <begin position="203"/>
        <end position="212"/>
    </location>
</feature>
<feature type="compositionally biased region" description="Basic residues" evidence="3">
    <location>
        <begin position="64"/>
        <end position="87"/>
    </location>
</feature>
<dbReference type="CDD" id="cd04369">
    <property type="entry name" value="Bromodomain"/>
    <property type="match status" value="1"/>
</dbReference>
<name>A0A077WBC3_9FUNG</name>
<evidence type="ECO:0000313" key="5">
    <source>
        <dbReference type="EMBL" id="CDS03919.1"/>
    </source>
</evidence>
<dbReference type="OrthoDB" id="21449at2759"/>
<dbReference type="SMART" id="SM00297">
    <property type="entry name" value="BROMO"/>
    <property type="match status" value="1"/>
</dbReference>
<dbReference type="PROSITE" id="PS50014">
    <property type="entry name" value="BROMODOMAIN_2"/>
    <property type="match status" value="1"/>
</dbReference>
<keyword evidence="1 2" id="KW-0103">Bromodomain</keyword>
<evidence type="ECO:0000259" key="4">
    <source>
        <dbReference type="PROSITE" id="PS50014"/>
    </source>
</evidence>
<sequence>MSDYSERSDLSDDDTKQQHAESSASASTCAPRIKLKLRLNATASSASTVNVPAPPDSDEESSSHRKRKKHKSKDKKRRSHKKRKKRSQGTDDDDNSSLTHHYDMDNDVYNHRSSDHEMDEQHMYYGGKRPFSMIQEEENNDYENMEEDENAYPQQQPSIVHPTDYHGATEIHDEQHDYVKTESMDHVIHPTSTSNGRHKKSRSLSNASSATAKSVPKKRGRPVKTKTQPKPEPRIVDHPKKDLKTVCSKLLDSFIKKDSYGIFHYPVDTTIVQDYLDIIKNPMDFSTMSQKLENGSYEDLESFKQDVLLITRNSRTYNAPHTIYAKQADRIEDYAIKAIEKAAKSIVYDSPQQDNTTPYTEQHGWSPRRLSSISVSRKDSNVKMEEEVDILGLDNTSSYSAPSRKASRPMLDDVSSSRGVTPTKSGSTKKKKKKVTDAGVVYSPDGSLVSIGGADVSMLIPQERHFAYLPEITTTNLQALPSAFFTNRTTYDEWSSNKHFIHPANFCDYGAFTALGQETPGAFYTAQDACYIYPLYGDDRGEAYIRSLWDFVDDLDLKDVVDQKTRQLTRGAWDVLKQALKGPENGSDVDTEFGTIRAADYKQAYDNVMEDSKPTTTTTATTTSSQ</sequence>
<evidence type="ECO:0000256" key="3">
    <source>
        <dbReference type="SAM" id="MobiDB-lite"/>
    </source>
</evidence>
<feature type="compositionally biased region" description="Polar residues" evidence="3">
    <location>
        <begin position="350"/>
        <end position="360"/>
    </location>
</feature>
<accession>A0A077WBC3</accession>
<dbReference type="SUPFAM" id="SSF47370">
    <property type="entry name" value="Bromodomain"/>
    <property type="match status" value="1"/>
</dbReference>
<dbReference type="GO" id="GO:0006325">
    <property type="term" value="P:chromatin organization"/>
    <property type="evidence" value="ECO:0007669"/>
    <property type="project" value="UniProtKB-ARBA"/>
</dbReference>
<dbReference type="InterPro" id="IPR051831">
    <property type="entry name" value="Bromodomain_contain_prot"/>
</dbReference>
<feature type="compositionally biased region" description="Basic residues" evidence="3">
    <location>
        <begin position="215"/>
        <end position="224"/>
    </location>
</feature>
<dbReference type="PRINTS" id="PR00503">
    <property type="entry name" value="BROMODOMAIN"/>
</dbReference>
<feature type="region of interest" description="Disordered" evidence="3">
    <location>
        <begin position="1"/>
        <end position="121"/>
    </location>
</feature>
<dbReference type="AlphaFoldDB" id="A0A077WBC3"/>
<feature type="compositionally biased region" description="Basic and acidic residues" evidence="3">
    <location>
        <begin position="100"/>
        <end position="121"/>
    </location>
</feature>
<dbReference type="PANTHER" id="PTHR22881">
    <property type="entry name" value="BROMODOMAIN CONTAINING PROTEIN"/>
    <property type="match status" value="1"/>
</dbReference>
<dbReference type="InterPro" id="IPR036427">
    <property type="entry name" value="Bromodomain-like_sf"/>
</dbReference>
<feature type="region of interest" description="Disordered" evidence="3">
    <location>
        <begin position="395"/>
        <end position="436"/>
    </location>
</feature>
<feature type="compositionally biased region" description="Polar residues" evidence="3">
    <location>
        <begin position="41"/>
        <end position="50"/>
    </location>
</feature>
<gene>
    <name evidence="5" type="ORF">LRAMOSA06874</name>
</gene>
<feature type="region of interest" description="Disordered" evidence="3">
    <location>
        <begin position="188"/>
        <end position="237"/>
    </location>
</feature>
<feature type="region of interest" description="Disordered" evidence="3">
    <location>
        <begin position="349"/>
        <end position="378"/>
    </location>
</feature>
<dbReference type="EMBL" id="LK023314">
    <property type="protein sequence ID" value="CDS03919.1"/>
    <property type="molecule type" value="Genomic_DNA"/>
</dbReference>
<evidence type="ECO:0000256" key="1">
    <source>
        <dbReference type="ARBA" id="ARBA00023117"/>
    </source>
</evidence>
<evidence type="ECO:0000256" key="2">
    <source>
        <dbReference type="PROSITE-ProRule" id="PRU00035"/>
    </source>
</evidence>
<proteinExistence type="predicted"/>
<feature type="compositionally biased region" description="Basic and acidic residues" evidence="3">
    <location>
        <begin position="1"/>
        <end position="19"/>
    </location>
</feature>
<dbReference type="PANTHER" id="PTHR22881:SF27">
    <property type="entry name" value="BROMODOMAIN CONTAINING 7_9"/>
    <property type="match status" value="1"/>
</dbReference>
<dbReference type="InterPro" id="IPR001487">
    <property type="entry name" value="Bromodomain"/>
</dbReference>
<dbReference type="Gene3D" id="1.20.920.10">
    <property type="entry name" value="Bromodomain-like"/>
    <property type="match status" value="1"/>
</dbReference>
<protein>
    <recommendedName>
        <fullName evidence="4">Bromo domain-containing protein</fullName>
    </recommendedName>
</protein>
<feature type="domain" description="Bromo" evidence="4">
    <location>
        <begin position="263"/>
        <end position="325"/>
    </location>
</feature>
<dbReference type="Pfam" id="PF00439">
    <property type="entry name" value="Bromodomain"/>
    <property type="match status" value="1"/>
</dbReference>
<organism evidence="5">
    <name type="scientific">Lichtheimia ramosa</name>
    <dbReference type="NCBI Taxonomy" id="688394"/>
    <lineage>
        <taxon>Eukaryota</taxon>
        <taxon>Fungi</taxon>
        <taxon>Fungi incertae sedis</taxon>
        <taxon>Mucoromycota</taxon>
        <taxon>Mucoromycotina</taxon>
        <taxon>Mucoromycetes</taxon>
        <taxon>Mucorales</taxon>
        <taxon>Lichtheimiaceae</taxon>
        <taxon>Lichtheimia</taxon>
    </lineage>
</organism>
<reference evidence="5" key="1">
    <citation type="journal article" date="2014" name="Genome Announc.">
        <title>De novo whole-genome sequence and genome annotation of Lichtheimia ramosa.</title>
        <authorList>
            <person name="Linde J."/>
            <person name="Schwartze V."/>
            <person name="Binder U."/>
            <person name="Lass-Florl C."/>
            <person name="Voigt K."/>
            <person name="Horn F."/>
        </authorList>
    </citation>
    <scope>NUCLEOTIDE SEQUENCE</scope>
    <source>
        <strain evidence="5">JMRC FSU:6197</strain>
    </source>
</reference>